<dbReference type="PANTHER" id="PTHR45617">
    <property type="entry name" value="LEUCINE RICH REPEAT FAMILY PROTEIN"/>
    <property type="match status" value="1"/>
</dbReference>
<dbReference type="Gene3D" id="3.80.10.10">
    <property type="entry name" value="Ribonuclease Inhibitor"/>
    <property type="match status" value="1"/>
</dbReference>
<dbReference type="InterPro" id="IPR032675">
    <property type="entry name" value="LRR_dom_sf"/>
</dbReference>
<dbReference type="STRING" id="29172.A0A0D8XDJ8"/>
<sequence>MRLLCDVVLVKETAHNSLYSRTHPTRCSRGVITLKRNEIKSGSRYVLHVITKSSFQCPSIEVTQSNVEHIHQTHVASGRLTLVFAQPRVSLMIVKCIPSQLKQFLDKILTILNGGEIIVENLEKVKSSLFVTAPKKLRLTSDSLKDVKYPSSLETLEAIALGLYDIDSRWFSLPMLSHLDLSCNFLGMASNFLKIKLISRLTNLRFLSLERNEIETIPPYFFDSLPLSLHWLNLAQNRLVRLPQSLVKAKSLHTLVLSHNQLSSLPMNIADMHLRCLFLDHNRLSCLPYDLKNRRLEKLYFNNNPMAPPVFHVTEPTFPSLSAVAFASIRNYSLQENILPWDVKMIADSLCIKCTYCEKWKASSLVSLLLVEAEVTKFAYETDMLQPITLQAFSCSLCLYRVRRRS</sequence>
<accession>A0A0D8XDJ8</accession>
<evidence type="ECO:0000256" key="1">
    <source>
        <dbReference type="ARBA" id="ARBA00022614"/>
    </source>
</evidence>
<keyword evidence="1" id="KW-0433">Leucine-rich repeat</keyword>
<protein>
    <submittedName>
        <fullName evidence="5">Leucine Rich repeat-containing domain protein</fullName>
    </submittedName>
</protein>
<dbReference type="PANTHER" id="PTHR45617:SF165">
    <property type="entry name" value="COMMON DPR-INTERACTING PROTEIN-RELATED"/>
    <property type="match status" value="1"/>
</dbReference>
<dbReference type="Proteomes" id="UP000053766">
    <property type="component" value="Unassembled WGS sequence"/>
</dbReference>
<dbReference type="SMART" id="SM00369">
    <property type="entry name" value="LRR_TYP"/>
    <property type="match status" value="4"/>
</dbReference>
<keyword evidence="3" id="KW-0539">Nucleus</keyword>
<dbReference type="InterPro" id="IPR057437">
    <property type="entry name" value="PIF1/LRR1_PH"/>
</dbReference>
<organism evidence="5 6">
    <name type="scientific">Dictyocaulus viviparus</name>
    <name type="common">Bovine lungworm</name>
    <dbReference type="NCBI Taxonomy" id="29172"/>
    <lineage>
        <taxon>Eukaryota</taxon>
        <taxon>Metazoa</taxon>
        <taxon>Ecdysozoa</taxon>
        <taxon>Nematoda</taxon>
        <taxon>Chromadorea</taxon>
        <taxon>Rhabditida</taxon>
        <taxon>Rhabditina</taxon>
        <taxon>Rhabditomorpha</taxon>
        <taxon>Strongyloidea</taxon>
        <taxon>Metastrongylidae</taxon>
        <taxon>Dictyocaulus</taxon>
    </lineage>
</organism>
<dbReference type="InterPro" id="IPR003591">
    <property type="entry name" value="Leu-rich_rpt_typical-subtyp"/>
</dbReference>
<dbReference type="Pfam" id="PF25344">
    <property type="entry name" value="PH_LRR1"/>
    <property type="match status" value="1"/>
</dbReference>
<keyword evidence="2" id="KW-0677">Repeat</keyword>
<reference evidence="6" key="2">
    <citation type="journal article" date="2016" name="Sci. Rep.">
        <title>Dictyocaulus viviparus genome, variome and transcriptome elucidate lungworm biology and support future intervention.</title>
        <authorList>
            <person name="McNulty S.N."/>
            <person name="Strube C."/>
            <person name="Rosa B.A."/>
            <person name="Martin J.C."/>
            <person name="Tyagi R."/>
            <person name="Choi Y.J."/>
            <person name="Wang Q."/>
            <person name="Hallsworth Pepin K."/>
            <person name="Zhang X."/>
            <person name="Ozersky P."/>
            <person name="Wilson R.K."/>
            <person name="Sternberg P.W."/>
            <person name="Gasser R.B."/>
            <person name="Mitreva M."/>
        </authorList>
    </citation>
    <scope>NUCLEOTIDE SEQUENCE [LARGE SCALE GENOMIC DNA]</scope>
    <source>
        <strain evidence="6">HannoverDv2000</strain>
    </source>
</reference>
<proteinExistence type="predicted"/>
<dbReference type="AlphaFoldDB" id="A0A0D8XDJ8"/>
<dbReference type="Pfam" id="PF00560">
    <property type="entry name" value="LRR_1"/>
    <property type="match status" value="1"/>
</dbReference>
<dbReference type="SUPFAM" id="SSF52058">
    <property type="entry name" value="L domain-like"/>
    <property type="match status" value="1"/>
</dbReference>
<evidence type="ECO:0000259" key="4">
    <source>
        <dbReference type="Pfam" id="PF25344"/>
    </source>
</evidence>
<dbReference type="Pfam" id="PF13855">
    <property type="entry name" value="LRR_8"/>
    <property type="match status" value="1"/>
</dbReference>
<dbReference type="OrthoDB" id="17912at2759"/>
<evidence type="ECO:0000313" key="6">
    <source>
        <dbReference type="Proteomes" id="UP000053766"/>
    </source>
</evidence>
<keyword evidence="6" id="KW-1185">Reference proteome</keyword>
<reference evidence="5 6" key="1">
    <citation type="submission" date="2013-11" db="EMBL/GenBank/DDBJ databases">
        <title>Draft genome of the bovine lungworm Dictyocaulus viviparus.</title>
        <authorList>
            <person name="Mitreva M."/>
        </authorList>
    </citation>
    <scope>NUCLEOTIDE SEQUENCE [LARGE SCALE GENOMIC DNA]</scope>
    <source>
        <strain evidence="5 6">HannoverDv2000</strain>
    </source>
</reference>
<name>A0A0D8XDJ8_DICVI</name>
<evidence type="ECO:0000313" key="5">
    <source>
        <dbReference type="EMBL" id="KJH42695.1"/>
    </source>
</evidence>
<evidence type="ECO:0000256" key="3">
    <source>
        <dbReference type="ARBA" id="ARBA00023242"/>
    </source>
</evidence>
<dbReference type="PROSITE" id="PS51450">
    <property type="entry name" value="LRR"/>
    <property type="match status" value="2"/>
</dbReference>
<dbReference type="InterPro" id="IPR001611">
    <property type="entry name" value="Leu-rich_rpt"/>
</dbReference>
<feature type="domain" description="PIF1/LRR1 pleckstrin homology" evidence="4">
    <location>
        <begin position="1"/>
        <end position="122"/>
    </location>
</feature>
<dbReference type="EMBL" id="KN716637">
    <property type="protein sequence ID" value="KJH42695.1"/>
    <property type="molecule type" value="Genomic_DNA"/>
</dbReference>
<evidence type="ECO:0000256" key="2">
    <source>
        <dbReference type="ARBA" id="ARBA00022737"/>
    </source>
</evidence>
<gene>
    <name evidence="5" type="ORF">DICVIV_11307</name>
</gene>